<protein>
    <submittedName>
        <fullName evidence="2">Ubiquitin fusion degradation UFD1AP protein</fullName>
    </submittedName>
</protein>
<dbReference type="Gene3D" id="3.10.330.10">
    <property type="match status" value="1"/>
</dbReference>
<accession>A0A139XYL5</accession>
<dbReference type="OrthoDB" id="422728at2759"/>
<feature type="compositionally biased region" description="Basic and acidic residues" evidence="1">
    <location>
        <begin position="117"/>
        <end position="134"/>
    </location>
</feature>
<dbReference type="VEuPathDB" id="ToxoDB:TGARI_369860"/>
<evidence type="ECO:0000256" key="1">
    <source>
        <dbReference type="SAM" id="MobiDB-lite"/>
    </source>
</evidence>
<dbReference type="EMBL" id="AGQS02004560">
    <property type="protein sequence ID" value="KYF43876.1"/>
    <property type="molecule type" value="Genomic_DNA"/>
</dbReference>
<organism evidence="2 3">
    <name type="scientific">Toxoplasma gondii ARI</name>
    <dbReference type="NCBI Taxonomy" id="1074872"/>
    <lineage>
        <taxon>Eukaryota</taxon>
        <taxon>Sar</taxon>
        <taxon>Alveolata</taxon>
        <taxon>Apicomplexa</taxon>
        <taxon>Conoidasida</taxon>
        <taxon>Coccidia</taxon>
        <taxon>Eucoccidiorida</taxon>
        <taxon>Eimeriorina</taxon>
        <taxon>Sarcocystidae</taxon>
        <taxon>Toxoplasma</taxon>
    </lineage>
</organism>
<dbReference type="AlphaFoldDB" id="A0A139XYL5"/>
<feature type="region of interest" description="Disordered" evidence="1">
    <location>
        <begin position="94"/>
        <end position="134"/>
    </location>
</feature>
<comment type="caution">
    <text evidence="2">The sequence shown here is derived from an EMBL/GenBank/DDBJ whole genome shotgun (WGS) entry which is preliminary data.</text>
</comment>
<gene>
    <name evidence="2" type="ORF">TGARI_369860</name>
</gene>
<evidence type="ECO:0000313" key="2">
    <source>
        <dbReference type="EMBL" id="KYF43876.1"/>
    </source>
</evidence>
<sequence length="134" mass="14851">MATLAADLSSGESAYARREGRLFVCVFPRVLFQKVLEEEIRHYSSLTANSVIPVKIQGQTFRLHVRQIQAEGNAATGEDADHVCVQDSDVATTLLPAKDEERTETEPSAVAQGRLTGDQEKPREKKRTEDTKHA</sequence>
<evidence type="ECO:0000313" key="3">
    <source>
        <dbReference type="Proteomes" id="UP000074247"/>
    </source>
</evidence>
<dbReference type="Proteomes" id="UP000074247">
    <property type="component" value="Unassembled WGS sequence"/>
</dbReference>
<reference evidence="2 3" key="1">
    <citation type="journal article" date="2016" name="Nat. Commun.">
        <title>Local admixture of amplified and diversified secreted pathogenesis determinants shapes mosaic Toxoplasma gondii genomes.</title>
        <authorList>
            <person name="Lorenzi H."/>
            <person name="Khan A."/>
            <person name="Behnke M.S."/>
            <person name="Namasivayam S."/>
            <person name="Swapna L.S."/>
            <person name="Hadjithomas M."/>
            <person name="Karamycheva S."/>
            <person name="Pinney D."/>
            <person name="Brunk B.P."/>
            <person name="Ajioka J.W."/>
            <person name="Ajzenberg D."/>
            <person name="Boothroyd J.C."/>
            <person name="Boyle J.P."/>
            <person name="Darde M.L."/>
            <person name="Diaz-Miranda M.A."/>
            <person name="Dubey J.P."/>
            <person name="Fritz H.M."/>
            <person name="Gennari S.M."/>
            <person name="Gregory B.D."/>
            <person name="Kim K."/>
            <person name="Saeij J.P."/>
            <person name="Su C."/>
            <person name="White M.W."/>
            <person name="Zhu X.Q."/>
            <person name="Howe D.K."/>
            <person name="Rosenthal B.M."/>
            <person name="Grigg M.E."/>
            <person name="Parkinson J."/>
            <person name="Liu L."/>
            <person name="Kissinger J.C."/>
            <person name="Roos D.S."/>
            <person name="Sibley L.D."/>
        </authorList>
    </citation>
    <scope>NUCLEOTIDE SEQUENCE [LARGE SCALE GENOMIC DNA]</scope>
    <source>
        <strain evidence="2 3">ARI</strain>
    </source>
</reference>
<proteinExistence type="predicted"/>
<name>A0A139XYL5_TOXGO</name>